<dbReference type="InterPro" id="IPR000270">
    <property type="entry name" value="PB1_dom"/>
</dbReference>
<dbReference type="EMBL" id="JAUIZM010000001">
    <property type="protein sequence ID" value="KAK1403054.1"/>
    <property type="molecule type" value="Genomic_DNA"/>
</dbReference>
<dbReference type="PROSITE" id="PS51745">
    <property type="entry name" value="PB1"/>
    <property type="match status" value="1"/>
</dbReference>
<evidence type="ECO:0000313" key="3">
    <source>
        <dbReference type="Proteomes" id="UP001237642"/>
    </source>
</evidence>
<evidence type="ECO:0000259" key="1">
    <source>
        <dbReference type="PROSITE" id="PS51745"/>
    </source>
</evidence>
<proteinExistence type="predicted"/>
<evidence type="ECO:0000313" key="2">
    <source>
        <dbReference type="EMBL" id="KAK1403054.1"/>
    </source>
</evidence>
<dbReference type="AlphaFoldDB" id="A0AAD8NAP4"/>
<accession>A0AAD8NAP4</accession>
<dbReference type="Pfam" id="PF00564">
    <property type="entry name" value="PB1"/>
    <property type="match status" value="1"/>
</dbReference>
<gene>
    <name evidence="2" type="ORF">POM88_002659</name>
</gene>
<dbReference type="Gene3D" id="3.10.20.90">
    <property type="entry name" value="Phosphatidylinositol 3-kinase Catalytic Subunit, Chain A, domain 1"/>
    <property type="match status" value="1"/>
</dbReference>
<comment type="caution">
    <text evidence="2">The sequence shown here is derived from an EMBL/GenBank/DDBJ whole genome shotgun (WGS) entry which is preliminary data.</text>
</comment>
<dbReference type="Proteomes" id="UP001237642">
    <property type="component" value="Unassembled WGS sequence"/>
</dbReference>
<feature type="domain" description="PB1" evidence="1">
    <location>
        <begin position="57"/>
        <end position="112"/>
    </location>
</feature>
<protein>
    <recommendedName>
        <fullName evidence="1">PB1 domain-containing protein</fullName>
    </recommendedName>
</protein>
<reference evidence="2" key="2">
    <citation type="submission" date="2023-05" db="EMBL/GenBank/DDBJ databases">
        <authorList>
            <person name="Schelkunov M.I."/>
        </authorList>
    </citation>
    <scope>NUCLEOTIDE SEQUENCE</scope>
    <source>
        <strain evidence="2">Hsosn_3</strain>
        <tissue evidence="2">Leaf</tissue>
    </source>
</reference>
<reference evidence="2" key="1">
    <citation type="submission" date="2023-02" db="EMBL/GenBank/DDBJ databases">
        <title>Genome of toxic invasive species Heracleum sosnowskyi carries increased number of genes despite the absence of recent whole-genome duplications.</title>
        <authorList>
            <person name="Schelkunov M."/>
            <person name="Shtratnikova V."/>
            <person name="Makarenko M."/>
            <person name="Klepikova A."/>
            <person name="Omelchenko D."/>
            <person name="Novikova G."/>
            <person name="Obukhova E."/>
            <person name="Bogdanov V."/>
            <person name="Penin A."/>
            <person name="Logacheva M."/>
        </authorList>
    </citation>
    <scope>NUCLEOTIDE SEQUENCE</scope>
    <source>
        <strain evidence="2">Hsosn_3</strain>
        <tissue evidence="2">Leaf</tissue>
    </source>
</reference>
<dbReference type="InterPro" id="IPR053793">
    <property type="entry name" value="PB1-like"/>
</dbReference>
<dbReference type="SUPFAM" id="SSF54277">
    <property type="entry name" value="CAD &amp; PB1 domains"/>
    <property type="match status" value="1"/>
</dbReference>
<keyword evidence="3" id="KW-1185">Reference proteome</keyword>
<sequence>MVLVMRVLVSILENHWMMQQRTVNDDELRMNSSLMVIPPLPDTAVVALPQTSQGMNKINVKATYEGTAIRFELLHSSGMTELEDMVIERLKLKRHTFSIKYQDDEVTRVIGF</sequence>
<organism evidence="2 3">
    <name type="scientific">Heracleum sosnowskyi</name>
    <dbReference type="NCBI Taxonomy" id="360622"/>
    <lineage>
        <taxon>Eukaryota</taxon>
        <taxon>Viridiplantae</taxon>
        <taxon>Streptophyta</taxon>
        <taxon>Embryophyta</taxon>
        <taxon>Tracheophyta</taxon>
        <taxon>Spermatophyta</taxon>
        <taxon>Magnoliopsida</taxon>
        <taxon>eudicotyledons</taxon>
        <taxon>Gunneridae</taxon>
        <taxon>Pentapetalae</taxon>
        <taxon>asterids</taxon>
        <taxon>campanulids</taxon>
        <taxon>Apiales</taxon>
        <taxon>Apiaceae</taxon>
        <taxon>Apioideae</taxon>
        <taxon>apioid superclade</taxon>
        <taxon>Tordylieae</taxon>
        <taxon>Tordyliinae</taxon>
        <taxon>Heracleum</taxon>
    </lineage>
</organism>
<name>A0AAD8NAP4_9APIA</name>